<dbReference type="GeneID" id="29988100"/>
<protein>
    <recommendedName>
        <fullName evidence="3">EthD domain-containing protein</fullName>
    </recommendedName>
</protein>
<keyword evidence="2" id="KW-1185">Reference proteome</keyword>
<comment type="caution">
    <text evidence="1">The sequence shown here is derived from an EMBL/GenBank/DDBJ whole genome shotgun (WGS) entry which is preliminary data.</text>
</comment>
<dbReference type="Proteomes" id="UP000054821">
    <property type="component" value="Unassembled WGS sequence"/>
</dbReference>
<dbReference type="RefSeq" id="XP_018658794.1">
    <property type="nucleotide sequence ID" value="XM_018808017.1"/>
</dbReference>
<dbReference type="EMBL" id="JPDN02000027">
    <property type="protein sequence ID" value="PON23763.1"/>
    <property type="molecule type" value="Genomic_DNA"/>
</dbReference>
<reference evidence="1 2" key="1">
    <citation type="journal article" date="2016" name="Genome Announc.">
        <title>Draft Whole-Genome Sequence of Trichoderma gamsii T6085, a Promising Biocontrol Agent of Fusarium Head Blight on Wheat.</title>
        <authorList>
            <person name="Baroncelli R."/>
            <person name="Zapparata A."/>
            <person name="Piaggeschi G."/>
            <person name="Sarrocco S."/>
            <person name="Vannacci G."/>
        </authorList>
    </citation>
    <scope>NUCLEOTIDE SEQUENCE [LARGE SCALE GENOMIC DNA]</scope>
    <source>
        <strain evidence="1 2">T6085</strain>
    </source>
</reference>
<dbReference type="AlphaFoldDB" id="A0A2P4ZHK9"/>
<accession>A0A2P4ZHK9</accession>
<name>A0A2P4ZHK9_9HYPO</name>
<sequence length="204" mass="22285">MDANDKVVAELVQTRISVSPDQYKDVYNQKMHPILMAQPGMIATMAGVVTSENDQDSTKQADGATVLSLVIWKNVDSHIGFITGKAAGPFFEASMPLMRDPPSVEHYEVDGLQPSAFHSHYAQVLKASSANSKELLESVFQRHVATEGENKVLFSDCTEDASKKALVLFSDSDQFEATAGVLDKGTGIGKYDVKWYSRGTTSYL</sequence>
<gene>
    <name evidence="1" type="ORF">TGAM01_v207410</name>
</gene>
<evidence type="ECO:0000313" key="2">
    <source>
        <dbReference type="Proteomes" id="UP000054821"/>
    </source>
</evidence>
<proteinExistence type="predicted"/>
<evidence type="ECO:0008006" key="3">
    <source>
        <dbReference type="Google" id="ProtNLM"/>
    </source>
</evidence>
<organism evidence="1 2">
    <name type="scientific">Trichoderma gamsii</name>
    <dbReference type="NCBI Taxonomy" id="398673"/>
    <lineage>
        <taxon>Eukaryota</taxon>
        <taxon>Fungi</taxon>
        <taxon>Dikarya</taxon>
        <taxon>Ascomycota</taxon>
        <taxon>Pezizomycotina</taxon>
        <taxon>Sordariomycetes</taxon>
        <taxon>Hypocreomycetidae</taxon>
        <taxon>Hypocreales</taxon>
        <taxon>Hypocreaceae</taxon>
        <taxon>Trichoderma</taxon>
    </lineage>
</organism>
<evidence type="ECO:0000313" key="1">
    <source>
        <dbReference type="EMBL" id="PON23763.1"/>
    </source>
</evidence>